<dbReference type="InterPro" id="IPR050832">
    <property type="entry name" value="Bact_Acetyltransf"/>
</dbReference>
<reference evidence="4 5" key="1">
    <citation type="submission" date="2019-07" db="EMBL/GenBank/DDBJ databases">
        <title>Whole genome shotgun sequence of Pseudonocardia sulfidoxydans NBRC 16205.</title>
        <authorList>
            <person name="Hosoyama A."/>
            <person name="Uohara A."/>
            <person name="Ohji S."/>
            <person name="Ichikawa N."/>
        </authorList>
    </citation>
    <scope>NUCLEOTIDE SEQUENCE [LARGE SCALE GENOMIC DNA]</scope>
    <source>
        <strain evidence="4 5">NBRC 16205</strain>
    </source>
</reference>
<feature type="domain" description="N-acetyltransferase" evidence="3">
    <location>
        <begin position="10"/>
        <end position="172"/>
    </location>
</feature>
<dbReference type="PANTHER" id="PTHR43877">
    <property type="entry name" value="AMINOALKYLPHOSPHONATE N-ACETYLTRANSFERASE-RELATED-RELATED"/>
    <property type="match status" value="1"/>
</dbReference>
<dbReference type="CDD" id="cd04301">
    <property type="entry name" value="NAT_SF"/>
    <property type="match status" value="1"/>
</dbReference>
<dbReference type="Proteomes" id="UP000321685">
    <property type="component" value="Unassembled WGS sequence"/>
</dbReference>
<comment type="caution">
    <text evidence="4">The sequence shown here is derived from an EMBL/GenBank/DDBJ whole genome shotgun (WGS) entry which is preliminary data.</text>
</comment>
<protein>
    <submittedName>
        <fullName evidence="4">N-acetyltransferase</fullName>
    </submittedName>
</protein>
<evidence type="ECO:0000256" key="1">
    <source>
        <dbReference type="ARBA" id="ARBA00022679"/>
    </source>
</evidence>
<dbReference type="AlphaFoldDB" id="A0A511DCY9"/>
<gene>
    <name evidence="4" type="ORF">PSU4_16150</name>
</gene>
<organism evidence="4 5">
    <name type="scientific">Pseudonocardia sulfidoxydans NBRC 16205</name>
    <dbReference type="NCBI Taxonomy" id="1223511"/>
    <lineage>
        <taxon>Bacteria</taxon>
        <taxon>Bacillati</taxon>
        <taxon>Actinomycetota</taxon>
        <taxon>Actinomycetes</taxon>
        <taxon>Pseudonocardiales</taxon>
        <taxon>Pseudonocardiaceae</taxon>
        <taxon>Pseudonocardia</taxon>
    </lineage>
</organism>
<evidence type="ECO:0000256" key="2">
    <source>
        <dbReference type="ARBA" id="ARBA00023315"/>
    </source>
</evidence>
<dbReference type="Gene3D" id="3.40.630.30">
    <property type="match status" value="1"/>
</dbReference>
<dbReference type="EMBL" id="BJVJ01000011">
    <property type="protein sequence ID" value="GEL22661.1"/>
    <property type="molecule type" value="Genomic_DNA"/>
</dbReference>
<dbReference type="InterPro" id="IPR016181">
    <property type="entry name" value="Acyl_CoA_acyltransferase"/>
</dbReference>
<keyword evidence="2" id="KW-0012">Acyltransferase</keyword>
<evidence type="ECO:0000313" key="5">
    <source>
        <dbReference type="Proteomes" id="UP000321685"/>
    </source>
</evidence>
<evidence type="ECO:0000259" key="3">
    <source>
        <dbReference type="PROSITE" id="PS51186"/>
    </source>
</evidence>
<accession>A0A511DCY9</accession>
<dbReference type="GO" id="GO:0016747">
    <property type="term" value="F:acyltransferase activity, transferring groups other than amino-acyl groups"/>
    <property type="evidence" value="ECO:0007669"/>
    <property type="project" value="InterPro"/>
</dbReference>
<dbReference type="InterPro" id="IPR000182">
    <property type="entry name" value="GNAT_dom"/>
</dbReference>
<dbReference type="Pfam" id="PF00583">
    <property type="entry name" value="Acetyltransf_1"/>
    <property type="match status" value="1"/>
</dbReference>
<dbReference type="RefSeq" id="WP_147104351.1">
    <property type="nucleotide sequence ID" value="NZ_BJVJ01000011.1"/>
</dbReference>
<keyword evidence="1 4" id="KW-0808">Transferase</keyword>
<dbReference type="OrthoDB" id="3572254at2"/>
<dbReference type="PROSITE" id="PS51186">
    <property type="entry name" value="GNAT"/>
    <property type="match status" value="1"/>
</dbReference>
<proteinExistence type="predicted"/>
<keyword evidence="5" id="KW-1185">Reference proteome</keyword>
<evidence type="ECO:0000313" key="4">
    <source>
        <dbReference type="EMBL" id="GEL22661.1"/>
    </source>
</evidence>
<dbReference type="SUPFAM" id="SSF55729">
    <property type="entry name" value="Acyl-CoA N-acyltransferases (Nat)"/>
    <property type="match status" value="1"/>
</dbReference>
<sequence>MVPEPLSLTAHVVADPGTDLAEAFASLWVTVTRAGGAVGFPADAPEADIRALAARMIDDVRAGTLRMVVAGEPAQPLGVVFLRPGAGPVVAHRAEMIRLMVRPDAQGSGLGTMLIDAAIRLAGDLGLDQLLASARGGTGLPGFYVARGWTEVGCFPAALRVGDELRDEHWLQFRIR</sequence>
<name>A0A511DCY9_9PSEU</name>